<dbReference type="EMBL" id="CAJVCH010570689">
    <property type="protein sequence ID" value="CAG7835607.1"/>
    <property type="molecule type" value="Genomic_DNA"/>
</dbReference>
<feature type="transmembrane region" description="Helical" evidence="2">
    <location>
        <begin position="74"/>
        <end position="96"/>
    </location>
</feature>
<gene>
    <name evidence="3" type="ORF">AFUS01_LOCUS44954</name>
</gene>
<keyword evidence="2" id="KW-1133">Transmembrane helix</keyword>
<reference evidence="3" key="1">
    <citation type="submission" date="2021-06" db="EMBL/GenBank/DDBJ databases">
        <authorList>
            <person name="Hodson N. C."/>
            <person name="Mongue J. A."/>
            <person name="Jaron S. K."/>
        </authorList>
    </citation>
    <scope>NUCLEOTIDE SEQUENCE</scope>
</reference>
<evidence type="ECO:0000256" key="1">
    <source>
        <dbReference type="SAM" id="MobiDB-lite"/>
    </source>
</evidence>
<keyword evidence="4" id="KW-1185">Reference proteome</keyword>
<keyword evidence="2" id="KW-0812">Transmembrane</keyword>
<keyword evidence="2" id="KW-0472">Membrane</keyword>
<evidence type="ECO:0000313" key="3">
    <source>
        <dbReference type="EMBL" id="CAG7835607.1"/>
    </source>
</evidence>
<dbReference type="AlphaFoldDB" id="A0A8J2LG99"/>
<sequence>MDCLEDSFCWTYSFPELPPPPPIPNFLSEDVEAFLNHSRGLAGLSPGCDLCSWAGASASFGEVTESNSLPLSSLLVIVAVVSALTGAGLTAAVLSFRRLRNRKLSNGSDSVRHLSRKINDPSRPLPPASSFTSNTLTENTYCEGPYNDKEQNSPNNIYAELHTGIPGVWNRPPVVPPVQNCYLELKDLPNRCRRCLPPVPNHWQSTENSPSSSAYYSDLDLARHSAQPI</sequence>
<feature type="region of interest" description="Disordered" evidence="1">
    <location>
        <begin position="110"/>
        <end position="131"/>
    </location>
</feature>
<protein>
    <submittedName>
        <fullName evidence="3">Uncharacterized protein</fullName>
    </submittedName>
</protein>
<dbReference type="Proteomes" id="UP000708208">
    <property type="component" value="Unassembled WGS sequence"/>
</dbReference>
<proteinExistence type="predicted"/>
<evidence type="ECO:0000256" key="2">
    <source>
        <dbReference type="SAM" id="Phobius"/>
    </source>
</evidence>
<accession>A0A8J2LG99</accession>
<name>A0A8J2LG99_9HEXA</name>
<comment type="caution">
    <text evidence="3">The sequence shown here is derived from an EMBL/GenBank/DDBJ whole genome shotgun (WGS) entry which is preliminary data.</text>
</comment>
<organism evidence="3 4">
    <name type="scientific">Allacma fusca</name>
    <dbReference type="NCBI Taxonomy" id="39272"/>
    <lineage>
        <taxon>Eukaryota</taxon>
        <taxon>Metazoa</taxon>
        <taxon>Ecdysozoa</taxon>
        <taxon>Arthropoda</taxon>
        <taxon>Hexapoda</taxon>
        <taxon>Collembola</taxon>
        <taxon>Symphypleona</taxon>
        <taxon>Sminthuridae</taxon>
        <taxon>Allacma</taxon>
    </lineage>
</organism>
<evidence type="ECO:0000313" key="4">
    <source>
        <dbReference type="Proteomes" id="UP000708208"/>
    </source>
</evidence>